<dbReference type="InterPro" id="IPR043137">
    <property type="entry name" value="GGT_ssub_C"/>
</dbReference>
<evidence type="ECO:0000313" key="5">
    <source>
        <dbReference type="Proteomes" id="UP000678393"/>
    </source>
</evidence>
<protein>
    <submittedName>
        <fullName evidence="4">Uncharacterized protein</fullName>
    </submittedName>
</protein>
<evidence type="ECO:0000256" key="3">
    <source>
        <dbReference type="SAM" id="SignalP"/>
    </source>
</evidence>
<dbReference type="GO" id="GO:0036374">
    <property type="term" value="F:glutathione hydrolase activity"/>
    <property type="evidence" value="ECO:0007669"/>
    <property type="project" value="InterPro"/>
</dbReference>
<dbReference type="FunFam" id="1.10.246.130:FF:000002">
    <property type="entry name" value="glutathione hydrolase 1 proenzyme"/>
    <property type="match status" value="1"/>
</dbReference>
<dbReference type="PANTHER" id="PTHR11686:SF9">
    <property type="entry name" value="RE13973P"/>
    <property type="match status" value="1"/>
</dbReference>
<proteinExistence type="predicted"/>
<feature type="chain" id="PRO_5035846655" evidence="3">
    <location>
        <begin position="21"/>
        <end position="417"/>
    </location>
</feature>
<dbReference type="PRINTS" id="PR01210">
    <property type="entry name" value="GGTRANSPTASE"/>
</dbReference>
<dbReference type="Gene3D" id="1.10.246.130">
    <property type="match status" value="1"/>
</dbReference>
<dbReference type="Pfam" id="PF01019">
    <property type="entry name" value="G_glu_transpept"/>
    <property type="match status" value="2"/>
</dbReference>
<dbReference type="PANTHER" id="PTHR11686">
    <property type="entry name" value="GAMMA GLUTAMYL TRANSPEPTIDASE"/>
    <property type="match status" value="1"/>
</dbReference>
<keyword evidence="3" id="KW-0732">Signal</keyword>
<gene>
    <name evidence="4" type="ORF">CUNI_LOCUS3167</name>
</gene>
<feature type="active site" description="Nucleophile" evidence="1">
    <location>
        <position position="351"/>
    </location>
</feature>
<dbReference type="Proteomes" id="UP000678393">
    <property type="component" value="Unassembled WGS sequence"/>
</dbReference>
<feature type="non-terminal residue" evidence="4">
    <location>
        <position position="1"/>
    </location>
</feature>
<keyword evidence="5" id="KW-1185">Reference proteome</keyword>
<dbReference type="OrthoDB" id="1081007at2759"/>
<feature type="non-terminal residue" evidence="4">
    <location>
        <position position="417"/>
    </location>
</feature>
<dbReference type="InterPro" id="IPR043138">
    <property type="entry name" value="GGT_lsub"/>
</dbReference>
<dbReference type="SUPFAM" id="SSF56235">
    <property type="entry name" value="N-terminal nucleophile aminohydrolases (Ntn hydrolases)"/>
    <property type="match status" value="1"/>
</dbReference>
<evidence type="ECO:0000256" key="1">
    <source>
        <dbReference type="PIRSR" id="PIRSR600101-1"/>
    </source>
</evidence>
<comment type="caution">
    <text evidence="4">The sequence shown here is derived from an EMBL/GenBank/DDBJ whole genome shotgun (WGS) entry which is preliminary data.</text>
</comment>
<feature type="binding site" evidence="2">
    <location>
        <begin position="369"/>
        <end position="371"/>
    </location>
    <ligand>
        <name>L-glutamate</name>
        <dbReference type="ChEBI" id="CHEBI:29985"/>
    </ligand>
</feature>
<dbReference type="InterPro" id="IPR000101">
    <property type="entry name" value="GGT_peptidase"/>
</dbReference>
<dbReference type="AlphaFoldDB" id="A0A8S3YKR8"/>
<dbReference type="GO" id="GO:0006751">
    <property type="term" value="P:glutathione catabolic process"/>
    <property type="evidence" value="ECO:0007669"/>
    <property type="project" value="InterPro"/>
</dbReference>
<dbReference type="GO" id="GO:0005886">
    <property type="term" value="C:plasma membrane"/>
    <property type="evidence" value="ECO:0007669"/>
    <property type="project" value="TreeGrafter"/>
</dbReference>
<evidence type="ECO:0000313" key="4">
    <source>
        <dbReference type="EMBL" id="CAG5117609.1"/>
    </source>
</evidence>
<organism evidence="4 5">
    <name type="scientific">Candidula unifasciata</name>
    <dbReference type="NCBI Taxonomy" id="100452"/>
    <lineage>
        <taxon>Eukaryota</taxon>
        <taxon>Metazoa</taxon>
        <taxon>Spiralia</taxon>
        <taxon>Lophotrochozoa</taxon>
        <taxon>Mollusca</taxon>
        <taxon>Gastropoda</taxon>
        <taxon>Heterobranchia</taxon>
        <taxon>Euthyneura</taxon>
        <taxon>Panpulmonata</taxon>
        <taxon>Eupulmonata</taxon>
        <taxon>Stylommatophora</taxon>
        <taxon>Helicina</taxon>
        <taxon>Helicoidea</taxon>
        <taxon>Geomitridae</taxon>
        <taxon>Candidula</taxon>
    </lineage>
</organism>
<dbReference type="Gene3D" id="3.60.20.40">
    <property type="match status" value="1"/>
</dbReference>
<evidence type="ECO:0000256" key="2">
    <source>
        <dbReference type="PIRSR" id="PIRSR600101-2"/>
    </source>
</evidence>
<dbReference type="InterPro" id="IPR029055">
    <property type="entry name" value="Ntn_hydrolases_N"/>
</dbReference>
<reference evidence="4" key="1">
    <citation type="submission" date="2021-04" db="EMBL/GenBank/DDBJ databases">
        <authorList>
            <consortium name="Molecular Ecology Group"/>
        </authorList>
    </citation>
    <scope>NUCLEOTIDE SEQUENCE</scope>
</reference>
<sequence>SHFILAAGITLLLAASLIVGIVFVAKEHGSSEPSEDVSAVFKNAAVAADSTLCSEVGKNILLKGGNAVDAAIATLLCSGLTSAQSMGIGGGFFMTIYNNIGVPGEIKGYWLAHQKYGSLPWKDLFEPAINMSQQGFPVPKSLHDALLSDEKTVLEEPSLKAVFVNPKTGYIFKEGETMTRPQLAVTLKIISDNGSDAFYSGSLADSILQDLKEIGSIITRLDLQNYEAWEKKPLEIVLNGGIKLVSPPPPASGAVLSFILNILDGYNFTAGDLETDTFTTLTYHRIVEAFKFAYAKRTDLGDEKFENVTELVRNLTSKAYADSIRTLITDNATHGYEYYGPTFYDRDTTGTSHLSVVDQQGNAVSVTSTINGRFENKCLRRILMCPAVLVNTDGSVNMIVGAAGGSKITTATAWVSV</sequence>
<name>A0A8S3YKR8_9EUPU</name>
<feature type="signal peptide" evidence="3">
    <location>
        <begin position="1"/>
        <end position="20"/>
    </location>
</feature>
<accession>A0A8S3YKR8</accession>
<dbReference type="EMBL" id="CAJHNH020000429">
    <property type="protein sequence ID" value="CAG5117609.1"/>
    <property type="molecule type" value="Genomic_DNA"/>
</dbReference>